<evidence type="ECO:0000256" key="9">
    <source>
        <dbReference type="SAM" id="Phobius"/>
    </source>
</evidence>
<dbReference type="PANTHER" id="PTHR39342">
    <property type="entry name" value="UPF0283 MEMBRANE PROTEIN YCJF"/>
    <property type="match status" value="1"/>
</dbReference>
<gene>
    <name evidence="10" type="ORF">DFR27_1086</name>
</gene>
<evidence type="ECO:0000256" key="2">
    <source>
        <dbReference type="ARBA" id="ARBA00008255"/>
    </source>
</evidence>
<evidence type="ECO:0000256" key="8">
    <source>
        <dbReference type="SAM" id="MobiDB-lite"/>
    </source>
</evidence>
<dbReference type="OrthoDB" id="958025at2"/>
<keyword evidence="7 9" id="KW-0472">Membrane</keyword>
<feature type="compositionally biased region" description="Polar residues" evidence="8">
    <location>
        <begin position="28"/>
        <end position="39"/>
    </location>
</feature>
<organism evidence="10 11">
    <name type="scientific">Umboniibacter marinipuniceus</name>
    <dbReference type="NCBI Taxonomy" id="569599"/>
    <lineage>
        <taxon>Bacteria</taxon>
        <taxon>Pseudomonadati</taxon>
        <taxon>Pseudomonadota</taxon>
        <taxon>Gammaproteobacteria</taxon>
        <taxon>Cellvibrionales</taxon>
        <taxon>Cellvibrionaceae</taxon>
        <taxon>Umboniibacter</taxon>
    </lineage>
</organism>
<proteinExistence type="inferred from homology"/>
<feature type="transmembrane region" description="Helical" evidence="9">
    <location>
        <begin position="71"/>
        <end position="89"/>
    </location>
</feature>
<feature type="compositionally biased region" description="Basic and acidic residues" evidence="8">
    <location>
        <begin position="1"/>
        <end position="12"/>
    </location>
</feature>
<dbReference type="InterPro" id="IPR021147">
    <property type="entry name" value="DUF697"/>
</dbReference>
<reference evidence="10 11" key="1">
    <citation type="submission" date="2018-10" db="EMBL/GenBank/DDBJ databases">
        <title>Genomic Encyclopedia of Type Strains, Phase IV (KMG-IV): sequencing the most valuable type-strain genomes for metagenomic binning, comparative biology and taxonomic classification.</title>
        <authorList>
            <person name="Goeker M."/>
        </authorList>
    </citation>
    <scope>NUCLEOTIDE SEQUENCE [LARGE SCALE GENOMIC DNA]</scope>
    <source>
        <strain evidence="10 11">DSM 25080</strain>
    </source>
</reference>
<comment type="caution">
    <text evidence="10">The sequence shown here is derived from an EMBL/GenBank/DDBJ whole genome shotgun (WGS) entry which is preliminary data.</text>
</comment>
<keyword evidence="11" id="KW-1185">Reference proteome</keyword>
<dbReference type="Proteomes" id="UP000267187">
    <property type="component" value="Unassembled WGS sequence"/>
</dbReference>
<dbReference type="AlphaFoldDB" id="A0A3M0A9R7"/>
<feature type="transmembrane region" description="Helical" evidence="9">
    <location>
        <begin position="101"/>
        <end position="122"/>
    </location>
</feature>
<evidence type="ECO:0000313" key="10">
    <source>
        <dbReference type="EMBL" id="RMA81277.1"/>
    </source>
</evidence>
<evidence type="ECO:0000256" key="4">
    <source>
        <dbReference type="ARBA" id="ARBA00022519"/>
    </source>
</evidence>
<keyword evidence="3" id="KW-1003">Cell membrane</keyword>
<dbReference type="RefSeq" id="WP_121876426.1">
    <property type="nucleotide sequence ID" value="NZ_REFJ01000002.1"/>
</dbReference>
<accession>A0A3M0A9R7</accession>
<feature type="transmembrane region" description="Helical" evidence="9">
    <location>
        <begin position="217"/>
        <end position="238"/>
    </location>
</feature>
<keyword evidence="5 9" id="KW-0812">Transmembrane</keyword>
<evidence type="ECO:0000256" key="5">
    <source>
        <dbReference type="ARBA" id="ARBA00022692"/>
    </source>
</evidence>
<dbReference type="InterPro" id="IPR006507">
    <property type="entry name" value="UPF0283"/>
</dbReference>
<dbReference type="EMBL" id="REFJ01000002">
    <property type="protein sequence ID" value="RMA81277.1"/>
    <property type="molecule type" value="Genomic_DNA"/>
</dbReference>
<feature type="region of interest" description="Disordered" evidence="8">
    <location>
        <begin position="1"/>
        <end position="61"/>
    </location>
</feature>
<evidence type="ECO:0000256" key="7">
    <source>
        <dbReference type="ARBA" id="ARBA00023136"/>
    </source>
</evidence>
<evidence type="ECO:0000256" key="3">
    <source>
        <dbReference type="ARBA" id="ARBA00022475"/>
    </source>
</evidence>
<dbReference type="PANTHER" id="PTHR39342:SF1">
    <property type="entry name" value="UPF0283 MEMBRANE PROTEIN YCJF"/>
    <property type="match status" value="1"/>
</dbReference>
<keyword evidence="4" id="KW-0997">Cell inner membrane</keyword>
<evidence type="ECO:0000313" key="11">
    <source>
        <dbReference type="Proteomes" id="UP000267187"/>
    </source>
</evidence>
<evidence type="ECO:0000256" key="6">
    <source>
        <dbReference type="ARBA" id="ARBA00022989"/>
    </source>
</evidence>
<name>A0A3M0A9R7_9GAMM</name>
<comment type="subcellular location">
    <subcellularLocation>
        <location evidence="1">Cell inner membrane</location>
        <topology evidence="1">Multi-pass membrane protein</topology>
    </subcellularLocation>
</comment>
<sequence length="367" mass="40136">MNNEPRAGHIEFSETDDSVENVGRTGSIVESSLDGTESAQGKERDQWPTTTASEEPKSADKQPGIAERAVFWGRWFSVGIATIVLIEGYRLLDFAWEVNSAFGVTITALLAALTGAAGFRIWRWRQAGKQLANYEALRIEAEKALVQRSVKLRNSWQRAAGRHFNNPDMQRMLSKVATEAGDYSDSREFVLAVDKALAKDQDQRAQKLIADTAKKSALAIGISPFATLDMILVFWHSLRLVDGIAKIYGLKPNGRVRYQLAQKMLRNTFSMGATEIGLQSLLPELGLGMGSQLLGRVGQGIAAGVLMSRLGLEALRGVRPVPFHDNAPQLKDIVRAVTQRSTNEELQAMGVTKLAANKVKEASAKGS</sequence>
<evidence type="ECO:0000256" key="1">
    <source>
        <dbReference type="ARBA" id="ARBA00004429"/>
    </source>
</evidence>
<keyword evidence="6 9" id="KW-1133">Transmembrane helix</keyword>
<dbReference type="GO" id="GO:0005886">
    <property type="term" value="C:plasma membrane"/>
    <property type="evidence" value="ECO:0007669"/>
    <property type="project" value="UniProtKB-SubCell"/>
</dbReference>
<dbReference type="Pfam" id="PF05128">
    <property type="entry name" value="DUF697"/>
    <property type="match status" value="1"/>
</dbReference>
<comment type="similarity">
    <text evidence="2">Belongs to the UPF0283 family.</text>
</comment>
<protein>
    <submittedName>
        <fullName evidence="10">Uncharacterized protein (TIGR01620 family)</fullName>
    </submittedName>
</protein>